<dbReference type="SMART" id="SM00898">
    <property type="entry name" value="Fapy_DNA_glyco"/>
    <property type="match status" value="1"/>
</dbReference>
<evidence type="ECO:0000256" key="8">
    <source>
        <dbReference type="ARBA" id="ARBA00022833"/>
    </source>
</evidence>
<dbReference type="PANTHER" id="PTHR22993:SF9">
    <property type="entry name" value="FORMAMIDOPYRIMIDINE-DNA GLYCOSYLASE"/>
    <property type="match status" value="1"/>
</dbReference>
<evidence type="ECO:0000256" key="12">
    <source>
        <dbReference type="ARBA" id="ARBA00023268"/>
    </source>
</evidence>
<comment type="cofactor">
    <cofactor evidence="15">
        <name>Zn(2+)</name>
        <dbReference type="ChEBI" id="CHEBI:29105"/>
    </cofactor>
    <text evidence="15">Binds 1 zinc ion per subunit.</text>
</comment>
<comment type="catalytic activity">
    <reaction evidence="1 15">
        <text>Hydrolysis of DNA containing ring-opened 7-methylguanine residues, releasing 2,6-diamino-4-hydroxy-5-(N-methyl)formamidopyrimidine.</text>
        <dbReference type="EC" id="3.2.2.23"/>
    </reaction>
</comment>
<feature type="domain" description="Formamidopyrimidine-DNA glycosylase catalytic" evidence="17">
    <location>
        <begin position="2"/>
        <end position="151"/>
    </location>
</feature>
<feature type="domain" description="FPG-type" evidence="16">
    <location>
        <begin position="277"/>
        <end position="311"/>
    </location>
</feature>
<reference evidence="18 19" key="1">
    <citation type="journal article" date="2016" name="Nat. Commun.">
        <title>Thousands of microbial genomes shed light on interconnected biogeochemical processes in an aquifer system.</title>
        <authorList>
            <person name="Anantharaman K."/>
            <person name="Brown C.T."/>
            <person name="Hug L.A."/>
            <person name="Sharon I."/>
            <person name="Castelle C.J."/>
            <person name="Probst A.J."/>
            <person name="Thomas B.C."/>
            <person name="Singh A."/>
            <person name="Wilkins M.J."/>
            <person name="Karaoz U."/>
            <person name="Brodie E.L."/>
            <person name="Williams K.H."/>
            <person name="Hubbard S.S."/>
            <person name="Banfield J.F."/>
        </authorList>
    </citation>
    <scope>NUCLEOTIDE SEQUENCE [LARGE SCALE GENOMIC DNA]</scope>
</reference>
<evidence type="ECO:0000256" key="3">
    <source>
        <dbReference type="ARBA" id="ARBA00011245"/>
    </source>
</evidence>
<dbReference type="GO" id="GO:0003684">
    <property type="term" value="F:damaged DNA binding"/>
    <property type="evidence" value="ECO:0007669"/>
    <property type="project" value="InterPro"/>
</dbReference>
<dbReference type="EC" id="3.2.2.23" evidence="15"/>
<dbReference type="STRING" id="1817824.A2751_00860"/>
<dbReference type="PROSITE" id="PS51066">
    <property type="entry name" value="ZF_FPG_2"/>
    <property type="match status" value="1"/>
</dbReference>
<dbReference type="Pfam" id="PF06827">
    <property type="entry name" value="zf-FPG_IleRS"/>
    <property type="match status" value="1"/>
</dbReference>
<dbReference type="InterPro" id="IPR012319">
    <property type="entry name" value="FPG_cat"/>
</dbReference>
<evidence type="ECO:0000256" key="2">
    <source>
        <dbReference type="ARBA" id="ARBA00009409"/>
    </source>
</evidence>
<evidence type="ECO:0000259" key="17">
    <source>
        <dbReference type="PROSITE" id="PS51068"/>
    </source>
</evidence>
<dbReference type="InterPro" id="IPR000214">
    <property type="entry name" value="Znf_DNA_glyclase/AP_lyase"/>
</dbReference>
<feature type="active site" description="Proton donor" evidence="15">
    <location>
        <position position="3"/>
    </location>
</feature>
<name>A0A1F5NMT5_9BACT</name>
<dbReference type="Proteomes" id="UP000176864">
    <property type="component" value="Unassembled WGS sequence"/>
</dbReference>
<evidence type="ECO:0000313" key="18">
    <source>
        <dbReference type="EMBL" id="OGE78995.1"/>
    </source>
</evidence>
<evidence type="ECO:0000256" key="4">
    <source>
        <dbReference type="ARBA" id="ARBA00022723"/>
    </source>
</evidence>
<keyword evidence="7 15" id="KW-0378">Hydrolase</keyword>
<dbReference type="Gene3D" id="3.20.190.10">
    <property type="entry name" value="MutM-like, N-terminal"/>
    <property type="match status" value="1"/>
</dbReference>
<keyword evidence="13 15" id="KW-0326">Glycosidase</keyword>
<dbReference type="GO" id="GO:0034039">
    <property type="term" value="F:8-oxo-7,8-dihydroguanine DNA N-glycosylase activity"/>
    <property type="evidence" value="ECO:0007669"/>
    <property type="project" value="TreeGrafter"/>
</dbReference>
<accession>A0A1F5NMT5</accession>
<dbReference type="GO" id="GO:0006284">
    <property type="term" value="P:base-excision repair"/>
    <property type="evidence" value="ECO:0007669"/>
    <property type="project" value="InterPro"/>
</dbReference>
<feature type="binding site" evidence="15">
    <location>
        <position position="148"/>
    </location>
    <ligand>
        <name>DNA</name>
        <dbReference type="ChEBI" id="CHEBI:16991"/>
    </ligand>
</feature>
<sequence length="311" mass="35109">MPELPEVETIRRGLEKTIIGKKIVDVEVRLPKIISIGPAVVSNIRKNSAVTAKKFRTLAVGHKIIGVSRRAKMLMIDLSGLPAGRQGPLTILVHLKMTGQMIFAKKGEKKAVKIFNALNSRRETLPHQYTHVIFKFSDGSHLYYNDIRQFGYLRLVRDQDLEHVRELAEYGPEPDDKKFTVQYFMDKAMTRPKLSIKQFLMDPKIVAGIGNIYSDEILYWAKIRPARVLRSLDLADFSAIYRAVPKVLKGALKAGGSSVGDFFRVDGSEGHYGRVHMVYGRYGENCRVCGEEIMRVKLGGRTGSYCPHCQK</sequence>
<comment type="subunit">
    <text evidence="3 15">Monomer.</text>
</comment>
<dbReference type="InterPro" id="IPR015887">
    <property type="entry name" value="DNA_glyclase_Znf_dom_DNA_BS"/>
</dbReference>
<evidence type="ECO:0000256" key="11">
    <source>
        <dbReference type="ARBA" id="ARBA00023239"/>
    </source>
</evidence>
<dbReference type="SUPFAM" id="SSF81624">
    <property type="entry name" value="N-terminal domain of MutM-like DNA repair proteins"/>
    <property type="match status" value="1"/>
</dbReference>
<comment type="similarity">
    <text evidence="2 15">Belongs to the FPG family.</text>
</comment>
<dbReference type="SUPFAM" id="SSF57716">
    <property type="entry name" value="Glucocorticoid receptor-like (DNA-binding domain)"/>
    <property type="match status" value="1"/>
</dbReference>
<comment type="catalytic activity">
    <reaction evidence="14 15">
        <text>2'-deoxyribonucleotide-(2'-deoxyribose 5'-phosphate)-2'-deoxyribonucleotide-DNA = a 3'-end 2'-deoxyribonucleotide-(2,3-dehydro-2,3-deoxyribose 5'-phosphate)-DNA + a 5'-end 5'-phospho-2'-deoxyribonucleoside-DNA + H(+)</text>
        <dbReference type="Rhea" id="RHEA:66592"/>
        <dbReference type="Rhea" id="RHEA-COMP:13180"/>
        <dbReference type="Rhea" id="RHEA-COMP:16897"/>
        <dbReference type="Rhea" id="RHEA-COMP:17067"/>
        <dbReference type="ChEBI" id="CHEBI:15378"/>
        <dbReference type="ChEBI" id="CHEBI:136412"/>
        <dbReference type="ChEBI" id="CHEBI:157695"/>
        <dbReference type="ChEBI" id="CHEBI:167181"/>
        <dbReference type="EC" id="4.2.99.18"/>
    </reaction>
</comment>
<dbReference type="GO" id="GO:0140078">
    <property type="term" value="F:class I DNA-(apurinic or apyrimidinic site) endonuclease activity"/>
    <property type="evidence" value="ECO:0007669"/>
    <property type="project" value="UniProtKB-EC"/>
</dbReference>
<organism evidence="18 19">
    <name type="scientific">Candidatus Doudnabacteria bacterium RIFCSPHIGHO2_01_FULL_46_14</name>
    <dbReference type="NCBI Taxonomy" id="1817824"/>
    <lineage>
        <taxon>Bacteria</taxon>
        <taxon>Candidatus Doudnaibacteriota</taxon>
    </lineage>
</organism>
<dbReference type="InterPro" id="IPR035937">
    <property type="entry name" value="FPG_N"/>
</dbReference>
<comment type="caution">
    <text evidence="18">The sequence shown here is derived from an EMBL/GenBank/DDBJ whole genome shotgun (WGS) entry which is preliminary data.</text>
</comment>
<keyword evidence="6 15" id="KW-0863">Zinc-finger</keyword>
<dbReference type="Pfam" id="PF01149">
    <property type="entry name" value="Fapy_DNA_glyco"/>
    <property type="match status" value="1"/>
</dbReference>
<dbReference type="FunFam" id="1.10.8.50:FF:000003">
    <property type="entry name" value="Formamidopyrimidine-DNA glycosylase"/>
    <property type="match status" value="1"/>
</dbReference>
<evidence type="ECO:0000256" key="10">
    <source>
        <dbReference type="ARBA" id="ARBA00023204"/>
    </source>
</evidence>
<keyword evidence="11 15" id="KW-0456">Lyase</keyword>
<dbReference type="NCBIfam" id="TIGR00577">
    <property type="entry name" value="fpg"/>
    <property type="match status" value="1"/>
</dbReference>
<evidence type="ECO:0000256" key="1">
    <source>
        <dbReference type="ARBA" id="ARBA00001668"/>
    </source>
</evidence>
<evidence type="ECO:0000256" key="15">
    <source>
        <dbReference type="HAMAP-Rule" id="MF_00103"/>
    </source>
</evidence>
<evidence type="ECO:0000256" key="6">
    <source>
        <dbReference type="ARBA" id="ARBA00022771"/>
    </source>
</evidence>
<dbReference type="Pfam" id="PF06831">
    <property type="entry name" value="H2TH"/>
    <property type="match status" value="1"/>
</dbReference>
<dbReference type="SMART" id="SM01232">
    <property type="entry name" value="H2TH"/>
    <property type="match status" value="1"/>
</dbReference>
<evidence type="ECO:0000313" key="19">
    <source>
        <dbReference type="Proteomes" id="UP000176864"/>
    </source>
</evidence>
<protein>
    <recommendedName>
        <fullName evidence="15">Formamidopyrimidine-DNA glycosylase</fullName>
        <shortName evidence="15">Fapy-DNA glycosylase</shortName>
        <ecNumber evidence="15">3.2.2.23</ecNumber>
    </recommendedName>
    <alternativeName>
        <fullName evidence="15">DNA-(apurinic or apyrimidinic site) lyase MutM</fullName>
        <shortName evidence="15">AP lyase MutM</shortName>
        <ecNumber evidence="15">4.2.99.18</ecNumber>
    </alternativeName>
</protein>
<dbReference type="GO" id="GO:0008270">
    <property type="term" value="F:zinc ion binding"/>
    <property type="evidence" value="ECO:0007669"/>
    <property type="project" value="UniProtKB-UniRule"/>
</dbReference>
<feature type="active site" description="Proton donor; for beta-elimination activity" evidence="15">
    <location>
        <position position="72"/>
    </location>
</feature>
<dbReference type="InterPro" id="IPR010663">
    <property type="entry name" value="Znf_FPG/IleRS"/>
</dbReference>
<dbReference type="InterPro" id="IPR010979">
    <property type="entry name" value="Ribosomal_uS13-like_H2TH"/>
</dbReference>
<keyword evidence="12 15" id="KW-0511">Multifunctional enzyme</keyword>
<gene>
    <name evidence="15" type="primary">mutM</name>
    <name evidence="15" type="synonym">fpg</name>
    <name evidence="18" type="ORF">A2751_00860</name>
</gene>
<keyword evidence="5 15" id="KW-0227">DNA damage</keyword>
<evidence type="ECO:0000256" key="13">
    <source>
        <dbReference type="ARBA" id="ARBA00023295"/>
    </source>
</evidence>
<dbReference type="PROSITE" id="PS01242">
    <property type="entry name" value="ZF_FPG_1"/>
    <property type="match status" value="1"/>
</dbReference>
<dbReference type="InterPro" id="IPR020629">
    <property type="entry name" value="FPG_Glyclase"/>
</dbReference>
<keyword evidence="9 15" id="KW-0238">DNA-binding</keyword>
<feature type="active site" description="Schiff-base intermediate with DNA" evidence="15">
    <location>
        <position position="2"/>
    </location>
</feature>
<keyword evidence="8 15" id="KW-0862">Zinc</keyword>
<dbReference type="PANTHER" id="PTHR22993">
    <property type="entry name" value="FORMAMIDOPYRIMIDINE-DNA GLYCOSYLASE"/>
    <property type="match status" value="1"/>
</dbReference>
<keyword evidence="4 15" id="KW-0479">Metal-binding</keyword>
<proteinExistence type="inferred from homology"/>
<evidence type="ECO:0000256" key="14">
    <source>
        <dbReference type="ARBA" id="ARBA00044632"/>
    </source>
</evidence>
<dbReference type="NCBIfam" id="NF002211">
    <property type="entry name" value="PRK01103.1"/>
    <property type="match status" value="1"/>
</dbReference>
<dbReference type="Gene3D" id="1.10.8.50">
    <property type="match status" value="1"/>
</dbReference>
<dbReference type="SUPFAM" id="SSF46946">
    <property type="entry name" value="S13-like H2TH domain"/>
    <property type="match status" value="1"/>
</dbReference>
<dbReference type="InterPro" id="IPR015886">
    <property type="entry name" value="H2TH_FPG"/>
</dbReference>
<dbReference type="PROSITE" id="PS51068">
    <property type="entry name" value="FPG_CAT"/>
    <property type="match status" value="1"/>
</dbReference>
<evidence type="ECO:0000256" key="7">
    <source>
        <dbReference type="ARBA" id="ARBA00022801"/>
    </source>
</evidence>
<dbReference type="EC" id="4.2.99.18" evidence="15"/>
<comment type="function">
    <text evidence="15">Involved in base excision repair of DNA damaged by oxidation or by mutagenic agents. Acts as DNA glycosylase that recognizes and removes damaged bases. Has a preference for oxidized purines, such as 7,8-dihydro-8-oxoguanine (8-oxoG). Has AP (apurinic/apyrimidinic) lyase activity and introduces nicks in the DNA strand. Cleaves the DNA backbone by beta-delta elimination to generate a single-strand break at the site of the removed base with both 3'- and 5'-phosphates.</text>
</comment>
<dbReference type="CDD" id="cd08966">
    <property type="entry name" value="EcFpg-like_N"/>
    <property type="match status" value="1"/>
</dbReference>
<evidence type="ECO:0000256" key="5">
    <source>
        <dbReference type="ARBA" id="ARBA00022763"/>
    </source>
</evidence>
<comment type="caution">
    <text evidence="15">Lacks conserved residue(s) required for the propagation of feature annotation.</text>
</comment>
<feature type="active site" description="Proton donor; for delta-elimination activity" evidence="15">
    <location>
        <position position="301"/>
    </location>
</feature>
<evidence type="ECO:0000256" key="9">
    <source>
        <dbReference type="ARBA" id="ARBA00023125"/>
    </source>
</evidence>
<dbReference type="HAMAP" id="MF_00103">
    <property type="entry name" value="Fapy_DNA_glycosyl"/>
    <property type="match status" value="1"/>
</dbReference>
<dbReference type="AlphaFoldDB" id="A0A1F5NMT5"/>
<evidence type="ECO:0000259" key="16">
    <source>
        <dbReference type="PROSITE" id="PS51066"/>
    </source>
</evidence>
<keyword evidence="10 15" id="KW-0234">DNA repair</keyword>
<dbReference type="EMBL" id="MFEK01000010">
    <property type="protein sequence ID" value="OGE78995.1"/>
    <property type="molecule type" value="Genomic_DNA"/>
</dbReference>